<dbReference type="PANTHER" id="PTHR33702:SF16">
    <property type="match status" value="1"/>
</dbReference>
<reference evidence="2 3" key="1">
    <citation type="submission" date="2020-10" db="EMBL/GenBank/DDBJ databases">
        <title>The Coptis chinensis genome and diversification of protoberbering-type alkaloids.</title>
        <authorList>
            <person name="Wang B."/>
            <person name="Shu S."/>
            <person name="Song C."/>
            <person name="Liu Y."/>
        </authorList>
    </citation>
    <scope>NUCLEOTIDE SEQUENCE [LARGE SCALE GENOMIC DNA]</scope>
    <source>
        <strain evidence="2">HL-2020</strain>
        <tissue evidence="2">Leaf</tissue>
    </source>
</reference>
<gene>
    <name evidence="2" type="ORF">IFM89_027404</name>
</gene>
<sequence>MMMEYSSNSSNVLFGSLKRYWKRRKYQRLESATKSKSSVKSKPVKFAVNDRKLSPESQEKNNGSRGKTVIKLRDAYVEMMLGLSSKTDGETTGGSLFGAKRIPKAREVRSEPVFEQNERKVLFEMYSILVTSRELDDEVDERSI</sequence>
<dbReference type="EMBL" id="JADFTS010000008">
    <property type="protein sequence ID" value="KAF9594101.1"/>
    <property type="molecule type" value="Genomic_DNA"/>
</dbReference>
<accession>A0A835LNU6</accession>
<comment type="caution">
    <text evidence="2">The sequence shown here is derived from an EMBL/GenBank/DDBJ whole genome shotgun (WGS) entry which is preliminary data.</text>
</comment>
<feature type="region of interest" description="Disordered" evidence="1">
    <location>
        <begin position="31"/>
        <end position="67"/>
    </location>
</feature>
<evidence type="ECO:0000256" key="1">
    <source>
        <dbReference type="SAM" id="MobiDB-lite"/>
    </source>
</evidence>
<evidence type="ECO:0000313" key="2">
    <source>
        <dbReference type="EMBL" id="KAF9594101.1"/>
    </source>
</evidence>
<organism evidence="2 3">
    <name type="scientific">Coptis chinensis</name>
    <dbReference type="NCBI Taxonomy" id="261450"/>
    <lineage>
        <taxon>Eukaryota</taxon>
        <taxon>Viridiplantae</taxon>
        <taxon>Streptophyta</taxon>
        <taxon>Embryophyta</taxon>
        <taxon>Tracheophyta</taxon>
        <taxon>Spermatophyta</taxon>
        <taxon>Magnoliopsida</taxon>
        <taxon>Ranunculales</taxon>
        <taxon>Ranunculaceae</taxon>
        <taxon>Coptidoideae</taxon>
        <taxon>Coptis</taxon>
    </lineage>
</organism>
<dbReference type="Proteomes" id="UP000631114">
    <property type="component" value="Unassembled WGS sequence"/>
</dbReference>
<keyword evidence="3" id="KW-1185">Reference proteome</keyword>
<dbReference type="PANTHER" id="PTHR33702">
    <property type="entry name" value="BNAA09G40010D PROTEIN"/>
    <property type="match status" value="1"/>
</dbReference>
<dbReference type="AlphaFoldDB" id="A0A835LNU6"/>
<feature type="compositionally biased region" description="Basic and acidic residues" evidence="1">
    <location>
        <begin position="48"/>
        <end position="59"/>
    </location>
</feature>
<proteinExistence type="predicted"/>
<name>A0A835LNU6_9MAGN</name>
<evidence type="ECO:0000313" key="3">
    <source>
        <dbReference type="Proteomes" id="UP000631114"/>
    </source>
</evidence>
<protein>
    <submittedName>
        <fullName evidence="2">Uncharacterized protein</fullName>
    </submittedName>
</protein>
<dbReference type="OrthoDB" id="764584at2759"/>